<evidence type="ECO:0000313" key="1">
    <source>
        <dbReference type="EMBL" id="MFD1641800.1"/>
    </source>
</evidence>
<accession>A0ABD6D7Q3</accession>
<dbReference type="AlphaFoldDB" id="A0ABD6D7Q3"/>
<dbReference type="EMBL" id="JBHUDM010000002">
    <property type="protein sequence ID" value="MFD1641800.1"/>
    <property type="molecule type" value="Genomic_DNA"/>
</dbReference>
<dbReference type="Proteomes" id="UP001597052">
    <property type="component" value="Unassembled WGS sequence"/>
</dbReference>
<dbReference type="RefSeq" id="WP_256395819.1">
    <property type="nucleotide sequence ID" value="NZ_JANHDJ010000002.1"/>
</dbReference>
<comment type="caution">
    <text evidence="1">The sequence shown here is derived from an EMBL/GenBank/DDBJ whole genome shotgun (WGS) entry which is preliminary data.</text>
</comment>
<keyword evidence="2" id="KW-1185">Reference proteome</keyword>
<sequence length="294" mass="34148">MSSHAKPPELSTAQQTLHEAVNARRIYQHIRGIHPRVELPHEAYEEWLDGNRGVEYVIINFSDADEVIERDGDLSQVLEPWHIPVVLGTEHDGVLNERTFQDIVDLLKIVQPAIYVPDVVYSYNWMDDEIQEYAIEAYTSHVRSLQQEIIEQDFDIRLLPTNKGWKYDHFVEYRDLWDEFDYTEFAFYAVQYTGGDAGNAINVLQSHVRNVISALDPDDVFLIGRLAEDDLFGFAPRVCGATGLRQWKRACRTEDGFSQNLWSEFQENRRAKLAFTDDQEQRPLTDFSDETEDT</sequence>
<protein>
    <submittedName>
        <fullName evidence="1">Uncharacterized protein</fullName>
    </submittedName>
</protein>
<name>A0ABD6D7Q3_9EURY</name>
<organism evidence="1 2">
    <name type="scientific">Halohasta litorea</name>
    <dbReference type="NCBI Taxonomy" id="869891"/>
    <lineage>
        <taxon>Archaea</taxon>
        <taxon>Methanobacteriati</taxon>
        <taxon>Methanobacteriota</taxon>
        <taxon>Stenosarchaea group</taxon>
        <taxon>Halobacteria</taxon>
        <taxon>Halobacteriales</taxon>
        <taxon>Haloferacaceae</taxon>
        <taxon>Halohasta</taxon>
    </lineage>
</organism>
<reference evidence="1 2" key="1">
    <citation type="journal article" date="2019" name="Int. J. Syst. Evol. Microbiol.">
        <title>The Global Catalogue of Microorganisms (GCM) 10K type strain sequencing project: providing services to taxonomists for standard genome sequencing and annotation.</title>
        <authorList>
            <consortium name="The Broad Institute Genomics Platform"/>
            <consortium name="The Broad Institute Genome Sequencing Center for Infectious Disease"/>
            <person name="Wu L."/>
            <person name="Ma J."/>
        </authorList>
    </citation>
    <scope>NUCLEOTIDE SEQUENCE [LARGE SCALE GENOMIC DNA]</scope>
    <source>
        <strain evidence="1 2">CGMCC 1.10593</strain>
    </source>
</reference>
<proteinExistence type="predicted"/>
<gene>
    <name evidence="1" type="ORF">ACFSBW_07925</name>
</gene>
<evidence type="ECO:0000313" key="2">
    <source>
        <dbReference type="Proteomes" id="UP001597052"/>
    </source>
</evidence>